<dbReference type="GO" id="GO:0006772">
    <property type="term" value="P:thiamine metabolic process"/>
    <property type="evidence" value="ECO:0007669"/>
    <property type="project" value="UniProtKB-UniRule"/>
</dbReference>
<dbReference type="GO" id="GO:0030975">
    <property type="term" value="F:thiamine binding"/>
    <property type="evidence" value="ECO:0007669"/>
    <property type="project" value="InterPro"/>
</dbReference>
<keyword evidence="8" id="KW-1185">Reference proteome</keyword>
<keyword evidence="1" id="KW-0808">Transferase</keyword>
<dbReference type="EC" id="2.7.6.2" evidence="5"/>
<dbReference type="Gene3D" id="3.40.50.10240">
    <property type="entry name" value="Thiamin pyrophosphokinase, catalytic domain"/>
    <property type="match status" value="1"/>
</dbReference>
<dbReference type="PANTHER" id="PTHR41299">
    <property type="entry name" value="THIAMINE PYROPHOSPHOKINASE"/>
    <property type="match status" value="1"/>
</dbReference>
<name>A0A429Z5C1_9ENTE</name>
<evidence type="ECO:0000256" key="1">
    <source>
        <dbReference type="ARBA" id="ARBA00022679"/>
    </source>
</evidence>
<keyword evidence="4" id="KW-0067">ATP-binding</keyword>
<dbReference type="EMBL" id="PXZH01000004">
    <property type="protein sequence ID" value="RST88901.1"/>
    <property type="molecule type" value="Genomic_DNA"/>
</dbReference>
<dbReference type="GO" id="GO:0004788">
    <property type="term" value="F:thiamine diphosphokinase activity"/>
    <property type="evidence" value="ECO:0007669"/>
    <property type="project" value="UniProtKB-UniRule"/>
</dbReference>
<keyword evidence="2" id="KW-0547">Nucleotide-binding</keyword>
<dbReference type="InterPro" id="IPR007371">
    <property type="entry name" value="TPK_catalytic"/>
</dbReference>
<proteinExistence type="predicted"/>
<evidence type="ECO:0000313" key="7">
    <source>
        <dbReference type="EMBL" id="RST88901.1"/>
    </source>
</evidence>
<dbReference type="InterPro" id="IPR053149">
    <property type="entry name" value="TPK"/>
</dbReference>
<dbReference type="CDD" id="cd07995">
    <property type="entry name" value="TPK"/>
    <property type="match status" value="1"/>
</dbReference>
<reference evidence="7 8" key="1">
    <citation type="submission" date="2018-03" db="EMBL/GenBank/DDBJ databases">
        <authorList>
            <person name="Gulvik C.A."/>
        </authorList>
    </citation>
    <scope>NUCLEOTIDE SEQUENCE [LARGE SCALE GENOMIC DNA]</scope>
    <source>
        <strain evidence="7 8">JCM 31581</strain>
    </source>
</reference>
<organism evidence="7 8">
    <name type="scientific">Vagococcus humatus</name>
    <dbReference type="NCBI Taxonomy" id="1889241"/>
    <lineage>
        <taxon>Bacteria</taxon>
        <taxon>Bacillati</taxon>
        <taxon>Bacillota</taxon>
        <taxon>Bacilli</taxon>
        <taxon>Lactobacillales</taxon>
        <taxon>Enterococcaceae</taxon>
        <taxon>Vagococcus</taxon>
    </lineage>
</organism>
<evidence type="ECO:0000256" key="4">
    <source>
        <dbReference type="ARBA" id="ARBA00022840"/>
    </source>
</evidence>
<dbReference type="SUPFAM" id="SSF63999">
    <property type="entry name" value="Thiamin pyrophosphokinase, catalytic domain"/>
    <property type="match status" value="1"/>
</dbReference>
<evidence type="ECO:0000259" key="6">
    <source>
        <dbReference type="SMART" id="SM00983"/>
    </source>
</evidence>
<gene>
    <name evidence="7" type="ORF">C7P63_07610</name>
</gene>
<dbReference type="InterPro" id="IPR036759">
    <property type="entry name" value="TPK_catalytic_sf"/>
</dbReference>
<dbReference type="GO" id="GO:0016301">
    <property type="term" value="F:kinase activity"/>
    <property type="evidence" value="ECO:0007669"/>
    <property type="project" value="UniProtKB-KW"/>
</dbReference>
<sequence>MKELKSYVKLLNNQPQVVIAAGSDPDLWPDITAYPIDTKWIGVDRGTYYLWQKGIQPTLGVGDFDSLNKSELSQLEQVVANMHYAKPEKDDTDTQLALALALEKYPTSRVQLIGTTGGRLDHFLSNLWLPLEPRFQPYLRQISLADKQNTIHYYQPGSYQVEKERDKKYLGFICLTPVEALTIQDAKYTLNRYTANYPISFASNEFVGEEVHFSFSSGIVAVIQSKDNKK</sequence>
<evidence type="ECO:0000256" key="2">
    <source>
        <dbReference type="ARBA" id="ARBA00022741"/>
    </source>
</evidence>
<dbReference type="Pfam" id="PF04263">
    <property type="entry name" value="TPK_catalytic"/>
    <property type="match status" value="1"/>
</dbReference>
<dbReference type="Proteomes" id="UP000277864">
    <property type="component" value="Unassembled WGS sequence"/>
</dbReference>
<evidence type="ECO:0000256" key="5">
    <source>
        <dbReference type="NCBIfam" id="TIGR01378"/>
    </source>
</evidence>
<dbReference type="GO" id="GO:0009229">
    <property type="term" value="P:thiamine diphosphate biosynthetic process"/>
    <property type="evidence" value="ECO:0007669"/>
    <property type="project" value="InterPro"/>
</dbReference>
<comment type="caution">
    <text evidence="7">The sequence shown here is derived from an EMBL/GenBank/DDBJ whole genome shotgun (WGS) entry which is preliminary data.</text>
</comment>
<protein>
    <recommendedName>
        <fullName evidence="5">Thiamine diphosphokinase</fullName>
        <ecNumber evidence="5">2.7.6.2</ecNumber>
    </recommendedName>
</protein>
<dbReference type="GO" id="GO:0005524">
    <property type="term" value="F:ATP binding"/>
    <property type="evidence" value="ECO:0007669"/>
    <property type="project" value="UniProtKB-KW"/>
</dbReference>
<dbReference type="Pfam" id="PF04265">
    <property type="entry name" value="TPK_B1_binding"/>
    <property type="match status" value="1"/>
</dbReference>
<dbReference type="InterPro" id="IPR006282">
    <property type="entry name" value="Thi_PPkinase"/>
</dbReference>
<feature type="domain" description="Thiamin pyrophosphokinase thiamin-binding" evidence="6">
    <location>
        <begin position="157"/>
        <end position="221"/>
    </location>
</feature>
<evidence type="ECO:0000256" key="3">
    <source>
        <dbReference type="ARBA" id="ARBA00022777"/>
    </source>
</evidence>
<dbReference type="OrthoDB" id="9804377at2"/>
<keyword evidence="3 7" id="KW-0418">Kinase</keyword>
<dbReference type="NCBIfam" id="TIGR01378">
    <property type="entry name" value="thi_PPkinase"/>
    <property type="match status" value="1"/>
</dbReference>
<dbReference type="SMART" id="SM00983">
    <property type="entry name" value="TPK_B1_binding"/>
    <property type="match status" value="1"/>
</dbReference>
<dbReference type="InterPro" id="IPR007373">
    <property type="entry name" value="Thiamin_PyroPKinase_B1-bd"/>
</dbReference>
<dbReference type="AlphaFoldDB" id="A0A429Z5C1"/>
<dbReference type="PANTHER" id="PTHR41299:SF1">
    <property type="entry name" value="THIAMINE PYROPHOSPHOKINASE"/>
    <property type="match status" value="1"/>
</dbReference>
<accession>A0A429Z5C1</accession>
<evidence type="ECO:0000313" key="8">
    <source>
        <dbReference type="Proteomes" id="UP000277864"/>
    </source>
</evidence>